<sequence>MKHALLLVFNWFVPFKDDRKNGLLQKSDIFLKLLKYLERNLRFIFT</sequence>
<proteinExistence type="predicted"/>
<evidence type="ECO:0000313" key="1">
    <source>
        <dbReference type="EMBL" id="EMQ95463.1"/>
    </source>
</evidence>
<keyword evidence="2" id="KW-1185">Reference proteome</keyword>
<dbReference type="EMBL" id="ANLA01000007">
    <property type="protein sequence ID" value="EMQ95463.1"/>
    <property type="molecule type" value="Genomic_DNA"/>
</dbReference>
<name>M7NAF2_9FLAO</name>
<dbReference type="Proteomes" id="UP000012024">
    <property type="component" value="Unassembled WGS sequence"/>
</dbReference>
<gene>
    <name evidence="1" type="ORF">D778_02557</name>
</gene>
<reference evidence="1 2" key="1">
    <citation type="submission" date="2012-12" db="EMBL/GenBank/DDBJ databases">
        <title>Genome assembly of Formosa sp. AK20.</title>
        <authorList>
            <person name="Kumar R."/>
            <person name="Khatri I."/>
            <person name="Vaidya B."/>
            <person name="Subramanian S."/>
            <person name="Pinnaka A."/>
        </authorList>
    </citation>
    <scope>NUCLEOTIDE SEQUENCE [LARGE SCALE GENOMIC DNA]</scope>
    <source>
        <strain evidence="1 2">AK20</strain>
    </source>
</reference>
<comment type="caution">
    <text evidence="1">The sequence shown here is derived from an EMBL/GenBank/DDBJ whole genome shotgun (WGS) entry which is preliminary data.</text>
</comment>
<protein>
    <submittedName>
        <fullName evidence="1">Uncharacterized protein</fullName>
    </submittedName>
</protein>
<evidence type="ECO:0000313" key="2">
    <source>
        <dbReference type="Proteomes" id="UP000012024"/>
    </source>
</evidence>
<dbReference type="AlphaFoldDB" id="M7NAF2"/>
<organism evidence="1 2">
    <name type="scientific">Xanthomarina gelatinilytica</name>
    <dbReference type="NCBI Taxonomy" id="1137281"/>
    <lineage>
        <taxon>Bacteria</taxon>
        <taxon>Pseudomonadati</taxon>
        <taxon>Bacteroidota</taxon>
        <taxon>Flavobacteriia</taxon>
        <taxon>Flavobacteriales</taxon>
        <taxon>Flavobacteriaceae</taxon>
        <taxon>Xanthomarina</taxon>
    </lineage>
</organism>
<accession>M7NAF2</accession>